<evidence type="ECO:0000259" key="1">
    <source>
        <dbReference type="Pfam" id="PF13518"/>
    </source>
</evidence>
<keyword evidence="3" id="KW-1185">Reference proteome</keyword>
<accession>A0A7X6S2D0</accession>
<dbReference type="SUPFAM" id="SSF46689">
    <property type="entry name" value="Homeodomain-like"/>
    <property type="match status" value="1"/>
</dbReference>
<dbReference type="InterPro" id="IPR055247">
    <property type="entry name" value="InsJ-like_HTH"/>
</dbReference>
<gene>
    <name evidence="2" type="ORF">HF992_10615</name>
</gene>
<comment type="caution">
    <text evidence="2">The sequence shown here is derived from an EMBL/GenBank/DDBJ whole genome shotgun (WGS) entry which is preliminary data.</text>
</comment>
<dbReference type="AlphaFoldDB" id="A0A7X6S2D0"/>
<feature type="domain" description="Insertion element IS150 protein InsJ-like helix-turn-helix" evidence="1">
    <location>
        <begin position="11"/>
        <end position="59"/>
    </location>
</feature>
<dbReference type="Pfam" id="PF13518">
    <property type="entry name" value="HTH_28"/>
    <property type="match status" value="1"/>
</dbReference>
<protein>
    <submittedName>
        <fullName evidence="2">Transposase</fullName>
    </submittedName>
</protein>
<dbReference type="InterPro" id="IPR036388">
    <property type="entry name" value="WH-like_DNA-bd_sf"/>
</dbReference>
<evidence type="ECO:0000313" key="3">
    <source>
        <dbReference type="Proteomes" id="UP000522720"/>
    </source>
</evidence>
<reference evidence="2 3" key="1">
    <citation type="submission" date="2020-04" db="EMBL/GenBank/DDBJ databases">
        <title>MicrobeNet Type strains.</title>
        <authorList>
            <person name="Nicholson A.C."/>
        </authorList>
    </citation>
    <scope>NUCLEOTIDE SEQUENCE [LARGE SCALE GENOMIC DNA]</scope>
    <source>
        <strain evidence="2 3">CCUG 69612</strain>
    </source>
</reference>
<evidence type="ECO:0000313" key="2">
    <source>
        <dbReference type="EMBL" id="NKZ21260.1"/>
    </source>
</evidence>
<dbReference type="Proteomes" id="UP000522720">
    <property type="component" value="Unassembled WGS sequence"/>
</dbReference>
<dbReference type="InterPro" id="IPR009057">
    <property type="entry name" value="Homeodomain-like_sf"/>
</dbReference>
<dbReference type="Gene3D" id="1.10.10.10">
    <property type="entry name" value="Winged helix-like DNA-binding domain superfamily/Winged helix DNA-binding domain"/>
    <property type="match status" value="1"/>
</dbReference>
<organism evidence="2 3">
    <name type="scientific">Streptococcus ovuberis</name>
    <dbReference type="NCBI Taxonomy" id="1936207"/>
    <lineage>
        <taxon>Bacteria</taxon>
        <taxon>Bacillati</taxon>
        <taxon>Bacillota</taxon>
        <taxon>Bacilli</taxon>
        <taxon>Lactobacillales</taxon>
        <taxon>Streptococcaceae</taxon>
        <taxon>Streptococcus</taxon>
    </lineage>
</organism>
<sequence length="138" mass="16245">MSRRSPKSVEEKLELVLLYLEQGVSISTLVSSYGVAKTTIKSWIRKYQYSGVEGLKESRTWTNYNSELKRQHFFNNLFSSLKKSLWLFRLKKFFEGYLLPYFEPQKSTLPCPEIIHAYFKFKTLTSCPLQTFLDCCIT</sequence>
<proteinExistence type="predicted"/>
<name>A0A7X6S2D0_9STRE</name>
<dbReference type="EMBL" id="JAAXPR010000028">
    <property type="protein sequence ID" value="NKZ21260.1"/>
    <property type="molecule type" value="Genomic_DNA"/>
</dbReference>
<dbReference type="RefSeq" id="WP_168549988.1">
    <property type="nucleotide sequence ID" value="NZ_JAAXPR010000028.1"/>
</dbReference>